<evidence type="ECO:0000313" key="4">
    <source>
        <dbReference type="Proteomes" id="UP000185728"/>
    </source>
</evidence>
<feature type="coiled-coil region" evidence="1">
    <location>
        <begin position="116"/>
        <end position="143"/>
    </location>
</feature>
<keyword evidence="4" id="KW-1185">Reference proteome</keyword>
<sequence>MRTFFKILLVALSLCAIGVLVWRNNVNELQLQQQKEVTEIIETSIENEVQNGSLLPEVVFISADSSRKQELTDSLLKQITTVLTDKYLYNRELSIDEITLKPFFILPNKPDSSGNYILTEKQLNELKAHIDFLTKQVEKEVDRTKEEVGRDIDRLNTWVSIWIGVIGFLGIFIPIVLNLDVSKRASEAKAYSEMAKSDANKASERANKALDIINNAQPQIDKIDGLEEKVTNADSKSKSAFSKAETAITDTIEVKRNLSVIIAINKLKEFGPQTLIRLNKDQALPYYVNMLKEILIEMKNNAEHFENELMKNWLEQIAINNQSLSLYRFINPEQTRLLNNYAVLVINSLENYNRQKYDQIVNGLEELIANLNTND</sequence>
<name>A0ABY1KWD4_9FLAO</name>
<proteinExistence type="predicted"/>
<evidence type="ECO:0000256" key="2">
    <source>
        <dbReference type="SAM" id="Phobius"/>
    </source>
</evidence>
<keyword evidence="2" id="KW-1133">Transmembrane helix</keyword>
<keyword evidence="1" id="KW-0175">Coiled coil</keyword>
<organism evidence="3 4">
    <name type="scientific">Zobellia uliginosa</name>
    <dbReference type="NCBI Taxonomy" id="143224"/>
    <lineage>
        <taxon>Bacteria</taxon>
        <taxon>Pseudomonadati</taxon>
        <taxon>Bacteroidota</taxon>
        <taxon>Flavobacteriia</taxon>
        <taxon>Flavobacteriales</taxon>
        <taxon>Flavobacteriaceae</taxon>
        <taxon>Zobellia</taxon>
    </lineage>
</organism>
<feature type="transmembrane region" description="Helical" evidence="2">
    <location>
        <begin position="158"/>
        <end position="179"/>
    </location>
</feature>
<keyword evidence="2" id="KW-0472">Membrane</keyword>
<comment type="caution">
    <text evidence="3">The sequence shown here is derived from an EMBL/GenBank/DDBJ whole genome shotgun (WGS) entry which is preliminary data.</text>
</comment>
<dbReference type="EMBL" id="FTOB01000004">
    <property type="protein sequence ID" value="SIS86033.1"/>
    <property type="molecule type" value="Genomic_DNA"/>
</dbReference>
<protein>
    <submittedName>
        <fullName evidence="3">Uncharacterized protein</fullName>
    </submittedName>
</protein>
<accession>A0ABY1KWD4</accession>
<evidence type="ECO:0000313" key="3">
    <source>
        <dbReference type="EMBL" id="SIS86033.1"/>
    </source>
</evidence>
<dbReference type="Proteomes" id="UP000185728">
    <property type="component" value="Unassembled WGS sequence"/>
</dbReference>
<reference evidence="3 4" key="1">
    <citation type="submission" date="2017-01" db="EMBL/GenBank/DDBJ databases">
        <authorList>
            <person name="Varghese N."/>
            <person name="Submissions S."/>
        </authorList>
    </citation>
    <scope>NUCLEOTIDE SEQUENCE [LARGE SCALE GENOMIC DNA]</scope>
    <source>
        <strain evidence="3 4">DSM 2061</strain>
    </source>
</reference>
<evidence type="ECO:0000256" key="1">
    <source>
        <dbReference type="SAM" id="Coils"/>
    </source>
</evidence>
<gene>
    <name evidence="3" type="ORF">SAMN05421766_104440</name>
</gene>
<keyword evidence="2" id="KW-0812">Transmembrane</keyword>